<name>A0A1G2ASQ6_9BACT</name>
<dbReference type="Pfam" id="PF13175">
    <property type="entry name" value="AAA_15"/>
    <property type="match status" value="1"/>
</dbReference>
<dbReference type="CDD" id="cd01026">
    <property type="entry name" value="TOPRIM_OLD"/>
    <property type="match status" value="1"/>
</dbReference>
<organism evidence="4 5">
    <name type="scientific">Candidatus Kerfeldbacteria bacterium RIFCSPHIGHO2_02_FULL_42_14</name>
    <dbReference type="NCBI Taxonomy" id="1798540"/>
    <lineage>
        <taxon>Bacteria</taxon>
        <taxon>Candidatus Kerfeldiibacteriota</taxon>
    </lineage>
</organism>
<dbReference type="InterPro" id="IPR041685">
    <property type="entry name" value="AAA_GajA/Old/RecF-like"/>
</dbReference>
<reference evidence="4 5" key="1">
    <citation type="journal article" date="2016" name="Nat. Commun.">
        <title>Thousands of microbial genomes shed light on interconnected biogeochemical processes in an aquifer system.</title>
        <authorList>
            <person name="Anantharaman K."/>
            <person name="Brown C.T."/>
            <person name="Hug L.A."/>
            <person name="Sharon I."/>
            <person name="Castelle C.J."/>
            <person name="Probst A.J."/>
            <person name="Thomas B.C."/>
            <person name="Singh A."/>
            <person name="Wilkins M.J."/>
            <person name="Karaoz U."/>
            <person name="Brodie E.L."/>
            <person name="Williams K.H."/>
            <person name="Hubbard S.S."/>
            <person name="Banfield J.F."/>
        </authorList>
    </citation>
    <scope>NUCLEOTIDE SEQUENCE [LARGE SCALE GENOMIC DNA]</scope>
</reference>
<dbReference type="GO" id="GO:0005524">
    <property type="term" value="F:ATP binding"/>
    <property type="evidence" value="ECO:0007669"/>
    <property type="project" value="InterPro"/>
</dbReference>
<evidence type="ECO:0000313" key="5">
    <source>
        <dbReference type="Proteomes" id="UP000177165"/>
    </source>
</evidence>
<comment type="caution">
    <text evidence="4">The sequence shown here is derived from an EMBL/GenBank/DDBJ whole genome shotgun (WGS) entry which is preliminary data.</text>
</comment>
<dbReference type="STRING" id="1798540.A3B74_02210"/>
<protein>
    <recommendedName>
        <fullName evidence="6">AAA+ ATPase domain-containing protein</fullName>
    </recommendedName>
</protein>
<dbReference type="SUPFAM" id="SSF52540">
    <property type="entry name" value="P-loop containing nucleoside triphosphate hydrolases"/>
    <property type="match status" value="1"/>
</dbReference>
<dbReference type="InterPro" id="IPR051396">
    <property type="entry name" value="Bact_Antivir_Def_Nuclease"/>
</dbReference>
<accession>A0A1G2ASQ6</accession>
<dbReference type="CDD" id="cd00267">
    <property type="entry name" value="ABC_ATPase"/>
    <property type="match status" value="1"/>
</dbReference>
<dbReference type="InterPro" id="IPR034139">
    <property type="entry name" value="TOPRIM_OLD"/>
</dbReference>
<dbReference type="InterPro" id="IPR003959">
    <property type="entry name" value="ATPase_AAA_core"/>
</dbReference>
<evidence type="ECO:0000259" key="1">
    <source>
        <dbReference type="Pfam" id="PF13175"/>
    </source>
</evidence>
<proteinExistence type="predicted"/>
<evidence type="ECO:0008006" key="6">
    <source>
        <dbReference type="Google" id="ProtNLM"/>
    </source>
</evidence>
<evidence type="ECO:0000313" key="4">
    <source>
        <dbReference type="EMBL" id="OGY79569.1"/>
    </source>
</evidence>
<dbReference type="Pfam" id="PF13304">
    <property type="entry name" value="AAA_21"/>
    <property type="match status" value="1"/>
</dbReference>
<dbReference type="PANTHER" id="PTHR43581:SF4">
    <property type="entry name" value="ATP_GTP PHOSPHATASE"/>
    <property type="match status" value="1"/>
</dbReference>
<dbReference type="EMBL" id="MHKB01000008">
    <property type="protein sequence ID" value="OGY79569.1"/>
    <property type="molecule type" value="Genomic_DNA"/>
</dbReference>
<evidence type="ECO:0000259" key="2">
    <source>
        <dbReference type="Pfam" id="PF13304"/>
    </source>
</evidence>
<dbReference type="Gene3D" id="3.40.50.300">
    <property type="entry name" value="P-loop containing nucleotide triphosphate hydrolases"/>
    <property type="match status" value="1"/>
</dbReference>
<dbReference type="InterPro" id="IPR027417">
    <property type="entry name" value="P-loop_NTPase"/>
</dbReference>
<dbReference type="PANTHER" id="PTHR43581">
    <property type="entry name" value="ATP/GTP PHOSPHATASE"/>
    <property type="match status" value="1"/>
</dbReference>
<feature type="domain" description="OLD protein-like TOPRIM" evidence="3">
    <location>
        <begin position="363"/>
        <end position="426"/>
    </location>
</feature>
<dbReference type="Proteomes" id="UP000177165">
    <property type="component" value="Unassembled WGS sequence"/>
</dbReference>
<gene>
    <name evidence="4" type="ORF">A3B74_02210</name>
</gene>
<dbReference type="AlphaFoldDB" id="A0A1G2ASQ6"/>
<evidence type="ECO:0000259" key="3">
    <source>
        <dbReference type="Pfam" id="PF20469"/>
    </source>
</evidence>
<dbReference type="GO" id="GO:0016887">
    <property type="term" value="F:ATP hydrolysis activity"/>
    <property type="evidence" value="ECO:0007669"/>
    <property type="project" value="InterPro"/>
</dbReference>
<sequence length="513" mass="58751">MRLVNLSIQHFKSIAGVKLPRFHSIDVFIGKNNSGKTNILEAITLFLHAECYPENIFDVQAAEIHAQFQLDAPNCLELKLTCDSATLHCMLSAGQTKSFFTQTDPAAVKVTIPETHARAFLQQHIVHINTSRLLVEYQRSVDTQIRAGDISIFFAQSAYQELSEKYPQAYQDFLTSLHHMFPELSFRPDVQLFTQVKELKALADMQPGYHIRENSRLRRLANLGSGYLQLAVILLFLHHPRYHIIILDEPENHLHIGLQKKLLARFQAAHGKQIFISTHSPLFVTPELFHSLHRVVKDPHYATTIYPEIFQAASEVSLPPASHTASQYTHLSSPTQVSTRYFPYSVDIIRLAQELNLESNEMLFADHVILVEGEADEILFKGLVDRFYRGDREVLVLAVHSNTNFKIYRDVLRYFGIPYCIVTDLDSLHGYIDVVVEALGRRKNMPRSQYMQELKKNHIYVLPNGSLEDHYPKKYQHYKDSKPFNALRAARNITPQELASPQMAPLSEILQTL</sequence>
<feature type="domain" description="Endonuclease GajA/Old nuclease/RecF-like AAA" evidence="1">
    <location>
        <begin position="1"/>
        <end position="79"/>
    </location>
</feature>
<dbReference type="Pfam" id="PF20469">
    <property type="entry name" value="OLD-like_TOPRIM"/>
    <property type="match status" value="1"/>
</dbReference>
<feature type="domain" description="ATPase AAA-type core" evidence="2">
    <location>
        <begin position="206"/>
        <end position="284"/>
    </location>
</feature>